<protein>
    <submittedName>
        <fullName evidence="1">Uncharacterized protein</fullName>
    </submittedName>
</protein>
<evidence type="ECO:0000313" key="2">
    <source>
        <dbReference type="Proteomes" id="UP000035929"/>
    </source>
</evidence>
<accession>A0A0J6S377</accession>
<comment type="caution">
    <text evidence="1">The sequence shown here is derived from an EMBL/GenBank/DDBJ whole genome shotgun (WGS) entry which is preliminary data.</text>
</comment>
<dbReference type="PATRIC" id="fig|270351.6.peg.4089"/>
<evidence type="ECO:0000313" key="1">
    <source>
        <dbReference type="EMBL" id="KMO28022.1"/>
    </source>
</evidence>
<dbReference type="Proteomes" id="UP000035929">
    <property type="component" value="Unassembled WGS sequence"/>
</dbReference>
<organism evidence="1 2">
    <name type="scientific">Methylobacterium aquaticum</name>
    <dbReference type="NCBI Taxonomy" id="270351"/>
    <lineage>
        <taxon>Bacteria</taxon>
        <taxon>Pseudomonadati</taxon>
        <taxon>Pseudomonadota</taxon>
        <taxon>Alphaproteobacteria</taxon>
        <taxon>Hyphomicrobiales</taxon>
        <taxon>Methylobacteriaceae</taxon>
        <taxon>Methylobacterium</taxon>
    </lineage>
</organism>
<name>A0A0J6S377_9HYPH</name>
<proteinExistence type="predicted"/>
<dbReference type="EMBL" id="LABX01000273">
    <property type="protein sequence ID" value="KMO28022.1"/>
    <property type="molecule type" value="Genomic_DNA"/>
</dbReference>
<dbReference type="AlphaFoldDB" id="A0A0J6S377"/>
<sequence>MKARKDYHGGATGRRMSPGAVVSFWSRTPTPCSCWMCGNPRRWLGEITAQERRAFQADDDRLE</sequence>
<gene>
    <name evidence="1" type="ORF">VP06_28885</name>
</gene>
<reference evidence="1 2" key="1">
    <citation type="submission" date="2015-03" db="EMBL/GenBank/DDBJ databases">
        <title>Genome sequencing of Methylobacterium aquaticum DSM16371 type strain.</title>
        <authorList>
            <person name="Chaudhry V."/>
            <person name="Patil P.B."/>
        </authorList>
    </citation>
    <scope>NUCLEOTIDE SEQUENCE [LARGE SCALE GENOMIC DNA]</scope>
    <source>
        <strain evidence="1 2">DSM 16371</strain>
    </source>
</reference>